<dbReference type="PANTHER" id="PTHR11102">
    <property type="entry name" value="SEL-1-LIKE PROTEIN"/>
    <property type="match status" value="1"/>
</dbReference>
<evidence type="ECO:0000256" key="1">
    <source>
        <dbReference type="ARBA" id="ARBA00038101"/>
    </source>
</evidence>
<comment type="caution">
    <text evidence="3">The sequence shown here is derived from an EMBL/GenBank/DDBJ whole genome shotgun (WGS) entry which is preliminary data.</text>
</comment>
<accession>A0A9P6UT41</accession>
<dbReference type="InterPro" id="IPR006597">
    <property type="entry name" value="Sel1-like"/>
</dbReference>
<feature type="region of interest" description="Disordered" evidence="2">
    <location>
        <begin position="1"/>
        <end position="53"/>
    </location>
</feature>
<feature type="compositionally biased region" description="Basic and acidic residues" evidence="2">
    <location>
        <begin position="228"/>
        <end position="243"/>
    </location>
</feature>
<protein>
    <recommendedName>
        <fullName evidence="5">HCP-like protein</fullName>
    </recommendedName>
</protein>
<evidence type="ECO:0000313" key="4">
    <source>
        <dbReference type="Proteomes" id="UP000823405"/>
    </source>
</evidence>
<feature type="compositionally biased region" description="Low complexity" evidence="2">
    <location>
        <begin position="14"/>
        <end position="23"/>
    </location>
</feature>
<keyword evidence="4" id="KW-1185">Reference proteome</keyword>
<organism evidence="3 4">
    <name type="scientific">Linnemannia gamsii</name>
    <dbReference type="NCBI Taxonomy" id="64522"/>
    <lineage>
        <taxon>Eukaryota</taxon>
        <taxon>Fungi</taxon>
        <taxon>Fungi incertae sedis</taxon>
        <taxon>Mucoromycota</taxon>
        <taxon>Mortierellomycotina</taxon>
        <taxon>Mortierellomycetes</taxon>
        <taxon>Mortierellales</taxon>
        <taxon>Mortierellaceae</taxon>
        <taxon>Linnemannia</taxon>
    </lineage>
</organism>
<dbReference type="SUPFAM" id="SSF81901">
    <property type="entry name" value="HCP-like"/>
    <property type="match status" value="2"/>
</dbReference>
<evidence type="ECO:0000313" key="3">
    <source>
        <dbReference type="EMBL" id="KAG0319666.1"/>
    </source>
</evidence>
<name>A0A9P6UT41_9FUNG</name>
<evidence type="ECO:0000256" key="2">
    <source>
        <dbReference type="SAM" id="MobiDB-lite"/>
    </source>
</evidence>
<dbReference type="Proteomes" id="UP000823405">
    <property type="component" value="Unassembled WGS sequence"/>
</dbReference>
<dbReference type="EMBL" id="JAAAIN010000136">
    <property type="protein sequence ID" value="KAG0319666.1"/>
    <property type="molecule type" value="Genomic_DNA"/>
</dbReference>
<feature type="region of interest" description="Disordered" evidence="2">
    <location>
        <begin position="228"/>
        <end position="341"/>
    </location>
</feature>
<feature type="compositionally biased region" description="Low complexity" evidence="2">
    <location>
        <begin position="277"/>
        <end position="326"/>
    </location>
</feature>
<evidence type="ECO:0008006" key="5">
    <source>
        <dbReference type="Google" id="ProtNLM"/>
    </source>
</evidence>
<dbReference type="PANTHER" id="PTHR11102:SF160">
    <property type="entry name" value="ERAD-ASSOCIATED E3 UBIQUITIN-PROTEIN LIGASE COMPONENT HRD3"/>
    <property type="match status" value="1"/>
</dbReference>
<comment type="similarity">
    <text evidence="1">Belongs to the sel-1 family.</text>
</comment>
<dbReference type="OrthoDB" id="2425131at2759"/>
<feature type="compositionally biased region" description="Low complexity" evidence="2">
    <location>
        <begin position="244"/>
        <end position="264"/>
    </location>
</feature>
<feature type="compositionally biased region" description="Basic and acidic residues" evidence="2">
    <location>
        <begin position="327"/>
        <end position="341"/>
    </location>
</feature>
<dbReference type="Pfam" id="PF08238">
    <property type="entry name" value="Sel1"/>
    <property type="match status" value="8"/>
</dbReference>
<dbReference type="InterPro" id="IPR011990">
    <property type="entry name" value="TPR-like_helical_dom_sf"/>
</dbReference>
<dbReference type="SMART" id="SM00671">
    <property type="entry name" value="SEL1"/>
    <property type="match status" value="8"/>
</dbReference>
<feature type="compositionally biased region" description="Polar residues" evidence="2">
    <location>
        <begin position="265"/>
        <end position="276"/>
    </location>
</feature>
<sequence>MVQRPILQGFRLVTPTTPTNTHTSYYDRQPSPSTPLTTPDPTSSSPSSYSSSSTFVSSLADRGDVLFVTGHKDPTTKKNIILWEDILIPFRGAKYIRQGATVVPFLKGHDFKNLEPLRIALVPNIILEVVVAEGQTAGVEGQVNKLSAGMNSGTASRETSIAHETTTSTTTNKVFKSDKVVIKTEPQENEYMLIDDVVDMHVKEAPRNYEVVAPKVVKAAERETVKAVERETVKAKEKEKEKTPNPSNNHNNFNNSTAASAPFSKNANSNNSSTPLNNITSSSNDTNIGSANSSGTINNTPNNSNNSSSNIINSTSNNDKMNSSNNNDDKKKEQDEDVVEAERELMAAERGDAEAQFRVGSMYRRGKGLPQSFAKSRKWYLRAAEQKHRNAQFQLGVLLENGDHNLAKDLVTAADWYHKAAELDHPEAQFRLGVLYGKGMGVSLDGTKALEWYTRAAVQGVELAQLAVGIQYYQGGVGVKPERRMALGWFTKAAEQGNADAQYLIGLIYYTGGHGVRRNCTRAMEWFINAATNERGPHSGAQHSIGLLYKNGQGVVQDYTVAKEWFLKVTTAVPSEDEKEKAQAYFSIGQLYYDGGPGITQDYSEATSWFVKAANMGHVESHYYAGECFELGHPNGERKESAMAWYRLAADRGHRLAQYRVKPPTLTRVLKLELIVKCSCPETVGQDDSRA</sequence>
<reference evidence="3" key="1">
    <citation type="journal article" date="2020" name="Fungal Divers.">
        <title>Resolving the Mortierellaceae phylogeny through synthesis of multi-gene phylogenetics and phylogenomics.</title>
        <authorList>
            <person name="Vandepol N."/>
            <person name="Liber J."/>
            <person name="Desiro A."/>
            <person name="Na H."/>
            <person name="Kennedy M."/>
            <person name="Barry K."/>
            <person name="Grigoriev I.V."/>
            <person name="Miller A.N."/>
            <person name="O'Donnell K."/>
            <person name="Stajich J.E."/>
            <person name="Bonito G."/>
        </authorList>
    </citation>
    <scope>NUCLEOTIDE SEQUENCE</scope>
    <source>
        <strain evidence="3">NVP60</strain>
    </source>
</reference>
<gene>
    <name evidence="3" type="ORF">BGZ97_001718</name>
</gene>
<dbReference type="Gene3D" id="1.25.40.10">
    <property type="entry name" value="Tetratricopeptide repeat domain"/>
    <property type="match status" value="2"/>
</dbReference>
<proteinExistence type="inferred from homology"/>
<dbReference type="InterPro" id="IPR050767">
    <property type="entry name" value="Sel1_AlgK"/>
</dbReference>
<dbReference type="AlphaFoldDB" id="A0A9P6UT41"/>
<feature type="compositionally biased region" description="Low complexity" evidence="2">
    <location>
        <begin position="30"/>
        <end position="53"/>
    </location>
</feature>